<sequence length="227" mass="25420">MAEEVKLLGRRLSPFSTRVAIALNLKEVSYEFVKVEIFGQKSEILLECNPVYKKIPVLIHHGKPICESMIILQYIDDVWARNPSILPSHPYYRAIARFWVTYIDNNLLITIWGMMMAASKEAAKEAAGRAAEILQTLEEAFKQCSQGKDFFGGDAIGYLDIALGSFLGPLKAGEKLSNVEIFDEKTVPLLVGWAERFSKLDAVKEVLADAEEYIEMVQSMNDGVPTV</sequence>
<dbReference type="FunFam" id="3.40.30.10:FF:000044">
    <property type="entry name" value="Glutathione S-transferase GSTU6"/>
    <property type="match status" value="1"/>
</dbReference>
<dbReference type="InterPro" id="IPR045074">
    <property type="entry name" value="GST_C_Tau"/>
</dbReference>
<dbReference type="GO" id="GO:0005737">
    <property type="term" value="C:cytoplasm"/>
    <property type="evidence" value="ECO:0007669"/>
    <property type="project" value="TreeGrafter"/>
</dbReference>
<feature type="domain" description="GST N-terminal" evidence="5">
    <location>
        <begin position="3"/>
        <end position="83"/>
    </location>
</feature>
<dbReference type="Proteomes" id="UP001055439">
    <property type="component" value="Chromosome 4"/>
</dbReference>
<dbReference type="SFLD" id="SFLDG01152">
    <property type="entry name" value="Main.3:_Omega-_and_Tau-like"/>
    <property type="match status" value="1"/>
</dbReference>
<dbReference type="Pfam" id="PF02798">
    <property type="entry name" value="GST_N"/>
    <property type="match status" value="1"/>
</dbReference>
<dbReference type="Gene3D" id="1.20.1050.10">
    <property type="match status" value="1"/>
</dbReference>
<dbReference type="SUPFAM" id="SSF52833">
    <property type="entry name" value="Thioredoxin-like"/>
    <property type="match status" value="1"/>
</dbReference>
<name>A0A9E7FRD4_9LILI</name>
<accession>A0A9E7FRD4</accession>
<comment type="catalytic activity">
    <reaction evidence="4">
        <text>RX + glutathione = an S-substituted glutathione + a halide anion + H(+)</text>
        <dbReference type="Rhea" id="RHEA:16437"/>
        <dbReference type="ChEBI" id="CHEBI:15378"/>
        <dbReference type="ChEBI" id="CHEBI:16042"/>
        <dbReference type="ChEBI" id="CHEBI:17792"/>
        <dbReference type="ChEBI" id="CHEBI:57925"/>
        <dbReference type="ChEBI" id="CHEBI:90779"/>
        <dbReference type="EC" id="2.5.1.18"/>
    </reaction>
</comment>
<dbReference type="Pfam" id="PF00043">
    <property type="entry name" value="GST_C"/>
    <property type="match status" value="1"/>
</dbReference>
<evidence type="ECO:0000256" key="4">
    <source>
        <dbReference type="ARBA" id="ARBA00047960"/>
    </source>
</evidence>
<keyword evidence="9" id="KW-1185">Reference proteome</keyword>
<dbReference type="GO" id="GO:0006749">
    <property type="term" value="P:glutathione metabolic process"/>
    <property type="evidence" value="ECO:0007669"/>
    <property type="project" value="InterPro"/>
</dbReference>
<dbReference type="GO" id="GO:0009407">
    <property type="term" value="P:toxin catabolic process"/>
    <property type="evidence" value="ECO:0007669"/>
    <property type="project" value="UniProtKB-ARBA"/>
</dbReference>
<evidence type="ECO:0000256" key="2">
    <source>
        <dbReference type="ARBA" id="ARBA00022679"/>
    </source>
</evidence>
<evidence type="ECO:0000313" key="9">
    <source>
        <dbReference type="Proteomes" id="UP001055439"/>
    </source>
</evidence>
<dbReference type="InterPro" id="IPR004045">
    <property type="entry name" value="Glutathione_S-Trfase_N"/>
</dbReference>
<dbReference type="PANTHER" id="PTHR11260">
    <property type="entry name" value="GLUTATHIONE S-TRANSFERASE, GST, SUPERFAMILY, GST DOMAIN CONTAINING"/>
    <property type="match status" value="1"/>
</dbReference>
<dbReference type="EC" id="2.5.1.18" evidence="1"/>
<evidence type="ECO:0000259" key="6">
    <source>
        <dbReference type="PROSITE" id="PS50405"/>
    </source>
</evidence>
<feature type="domain" description="GST C-terminal" evidence="6">
    <location>
        <begin position="89"/>
        <end position="220"/>
    </location>
</feature>
<dbReference type="SFLD" id="SFLDS00019">
    <property type="entry name" value="Glutathione_Transferase_(cytos"/>
    <property type="match status" value="1"/>
</dbReference>
<dbReference type="SUPFAM" id="SSF47616">
    <property type="entry name" value="GST C-terminal domain-like"/>
    <property type="match status" value="1"/>
</dbReference>
<keyword evidence="2" id="KW-0808">Transferase</keyword>
<dbReference type="CDD" id="cd03185">
    <property type="entry name" value="GST_C_Tau"/>
    <property type="match status" value="1"/>
</dbReference>
<organism evidence="8 9">
    <name type="scientific">Musa troglodytarum</name>
    <name type="common">fe'i banana</name>
    <dbReference type="NCBI Taxonomy" id="320322"/>
    <lineage>
        <taxon>Eukaryota</taxon>
        <taxon>Viridiplantae</taxon>
        <taxon>Streptophyta</taxon>
        <taxon>Embryophyta</taxon>
        <taxon>Tracheophyta</taxon>
        <taxon>Spermatophyta</taxon>
        <taxon>Magnoliopsida</taxon>
        <taxon>Liliopsida</taxon>
        <taxon>Zingiberales</taxon>
        <taxon>Musaceae</taxon>
        <taxon>Musa</taxon>
    </lineage>
</organism>
<comment type="similarity">
    <text evidence="3">Belongs to the GST superfamily. Tau family.</text>
</comment>
<dbReference type="Gene3D" id="3.40.30.10">
    <property type="entry name" value="Glutaredoxin"/>
    <property type="match status" value="1"/>
</dbReference>
<protein>
    <recommendedName>
        <fullName evidence="1">glutathione transferase</fullName>
        <ecNumber evidence="1">2.5.1.18</ecNumber>
    </recommendedName>
</protein>
<dbReference type="InterPro" id="IPR036249">
    <property type="entry name" value="Thioredoxin-like_sf"/>
</dbReference>
<dbReference type="PROSITE" id="PS50405">
    <property type="entry name" value="GST_CTER"/>
    <property type="match status" value="1"/>
</dbReference>
<reference evidence="8" key="1">
    <citation type="submission" date="2022-05" db="EMBL/GenBank/DDBJ databases">
        <title>The Musa troglodytarum L. genome provides insights into the mechanism of non-climacteric behaviour and enrichment of carotenoids.</title>
        <authorList>
            <person name="Wang J."/>
        </authorList>
    </citation>
    <scope>NUCLEOTIDE SEQUENCE</scope>
    <source>
        <tissue evidence="8">Leaf</tissue>
    </source>
</reference>
<dbReference type="OrthoDB" id="4951845at2759"/>
<dbReference type="PROSITE" id="PS50404">
    <property type="entry name" value="GST_NTER"/>
    <property type="match status" value="1"/>
</dbReference>
<dbReference type="FunFam" id="1.20.1050.10:FF:000016">
    <property type="entry name" value="Glutathione S-transferase U9"/>
    <property type="match status" value="1"/>
</dbReference>
<evidence type="ECO:0000313" key="7">
    <source>
        <dbReference type="EMBL" id="URD98456.1"/>
    </source>
</evidence>
<proteinExistence type="inferred from homology"/>
<dbReference type="SFLD" id="SFLDG00358">
    <property type="entry name" value="Main_(cytGST)"/>
    <property type="match status" value="1"/>
</dbReference>
<dbReference type="CDD" id="cd03058">
    <property type="entry name" value="GST_N_Tau"/>
    <property type="match status" value="1"/>
</dbReference>
<dbReference type="InterPro" id="IPR036282">
    <property type="entry name" value="Glutathione-S-Trfase_C_sf"/>
</dbReference>
<dbReference type="EMBL" id="CP097506">
    <property type="protein sequence ID" value="URD99641.1"/>
    <property type="molecule type" value="Genomic_DNA"/>
</dbReference>
<dbReference type="PANTHER" id="PTHR11260:SF773">
    <property type="entry name" value="GLUTATHIONE S-TRANSFERASE U26"/>
    <property type="match status" value="1"/>
</dbReference>
<dbReference type="InterPro" id="IPR040079">
    <property type="entry name" value="Glutathione_S-Trfase"/>
</dbReference>
<evidence type="ECO:0000259" key="5">
    <source>
        <dbReference type="PROSITE" id="PS50404"/>
    </source>
</evidence>
<dbReference type="EMBL" id="CP097506">
    <property type="protein sequence ID" value="URD98456.1"/>
    <property type="molecule type" value="Genomic_DNA"/>
</dbReference>
<dbReference type="InterPro" id="IPR045073">
    <property type="entry name" value="Omega/Tau-like"/>
</dbReference>
<gene>
    <name evidence="8" type="ORF">MUK42_29791</name>
    <name evidence="7" type="ORF">MUK42_35186</name>
</gene>
<dbReference type="GO" id="GO:0004364">
    <property type="term" value="F:glutathione transferase activity"/>
    <property type="evidence" value="ECO:0007669"/>
    <property type="project" value="UniProtKB-EC"/>
</dbReference>
<dbReference type="AlphaFoldDB" id="A0A9E7FRD4"/>
<dbReference type="InterPro" id="IPR010987">
    <property type="entry name" value="Glutathione-S-Trfase_C-like"/>
</dbReference>
<evidence type="ECO:0000313" key="8">
    <source>
        <dbReference type="EMBL" id="URD99641.1"/>
    </source>
</evidence>
<evidence type="ECO:0000256" key="3">
    <source>
        <dbReference type="ARBA" id="ARBA00025743"/>
    </source>
</evidence>
<dbReference type="InterPro" id="IPR004046">
    <property type="entry name" value="GST_C"/>
</dbReference>
<evidence type="ECO:0000256" key="1">
    <source>
        <dbReference type="ARBA" id="ARBA00012452"/>
    </source>
</evidence>